<evidence type="ECO:0000313" key="9">
    <source>
        <dbReference type="EMBL" id="RRD88952.1"/>
    </source>
</evidence>
<keyword evidence="5" id="KW-0482">Metalloprotease</keyword>
<gene>
    <name evidence="9" type="ORF">EII33_10940</name>
</gene>
<organism evidence="9 10">
    <name type="scientific">Prevotella heparinolytica</name>
    <dbReference type="NCBI Taxonomy" id="28113"/>
    <lineage>
        <taxon>Bacteria</taxon>
        <taxon>Pseudomonadati</taxon>
        <taxon>Bacteroidota</taxon>
        <taxon>Bacteroidia</taxon>
        <taxon>Bacteroidales</taxon>
        <taxon>Bacteroidaceae</taxon>
        <taxon>Bacteroides</taxon>
    </lineage>
</organism>
<reference evidence="9 10" key="1">
    <citation type="submission" date="2018-11" db="EMBL/GenBank/DDBJ databases">
        <title>Genomes From Bacteria Associated with the Canine Oral Cavity: a Test Case for Automated Genome-Based Taxonomic Assignment.</title>
        <authorList>
            <person name="Coil D.A."/>
            <person name="Jospin G."/>
            <person name="Darling A.E."/>
            <person name="Wallis C."/>
            <person name="Davis I.J."/>
            <person name="Harris S."/>
            <person name="Eisen J.A."/>
            <person name="Holcombe L.J."/>
            <person name="O'Flynn C."/>
        </authorList>
    </citation>
    <scope>NUCLEOTIDE SEQUENCE [LARGE SCALE GENOMIC DNA]</scope>
    <source>
        <strain evidence="9 10">OH1047_COT-310</strain>
    </source>
</reference>
<keyword evidence="2" id="KW-0645">Protease</keyword>
<protein>
    <submittedName>
        <fullName evidence="9">Insulinase family protein</fullName>
    </submittedName>
</protein>
<evidence type="ECO:0000256" key="3">
    <source>
        <dbReference type="ARBA" id="ARBA00022801"/>
    </source>
</evidence>
<dbReference type="InterPro" id="IPR011249">
    <property type="entry name" value="Metalloenz_LuxS/M16"/>
</dbReference>
<evidence type="ECO:0000256" key="6">
    <source>
        <dbReference type="SAM" id="SignalP"/>
    </source>
</evidence>
<keyword evidence="3" id="KW-0378">Hydrolase</keyword>
<keyword evidence="4" id="KW-0862">Zinc</keyword>
<dbReference type="EMBL" id="RQYF01000063">
    <property type="protein sequence ID" value="RRD88952.1"/>
    <property type="molecule type" value="Genomic_DNA"/>
</dbReference>
<feature type="domain" description="Peptidase M16 N-terminal" evidence="7">
    <location>
        <begin position="41"/>
        <end position="83"/>
    </location>
</feature>
<dbReference type="Gene3D" id="3.30.830.10">
    <property type="entry name" value="Metalloenzyme, LuxS/M16 peptidase-like"/>
    <property type="match status" value="4"/>
</dbReference>
<proteinExistence type="inferred from homology"/>
<sequence>MKPNQFKSLFLLMALAVALPSFGQGLKAFKLKNGLSVYIWEDNTKSDVYGAVGVRTGSVNDPAEYTGLAHYLEHVMFKGTNKIGTLDWSAEEPLYKQIIAKYDEMAEEADPVKKEAIGKEINELTIRAGKVSVSNEFSNLMESMGGKNLNAGTSYDYTVYYNSFPAYQINKWLEISSQRFLNPVFRTFQSELETVYEEYNRAQDNPGRVQNQFLMGKAFEGHPYSRPILGLPEHLKNPRLSKLIEFYNTWYTPENMVLVLVGNINAQQVSARINAAFGRLPKKGIPERKSYPELEIKGRTQHTAKIGYYPSVALVYKGVPTGHPDEKALDIAMELLSNSNNTGTLDKLVISGDLTNGYAFLNTLREQGRCIVSVMPLYDENQRRFESNKSAEKKALKAIEQIAKGEFPDWLVEAIKNNICRDYDLRMEANESKANALMEAFINEADLSKVLNYKEEVMAVTSEDIKRVAKQYLTDNYLALYIEKGKTKEDNKLKKPGYKAIEPPVGQQSLYATQFKNMPIGQVEEKFIDFSDVQTKKLNERSQMFYTKNPENNIFSLTLRYGAGEREFPKLGIAANLMNDAGIMGAYEPQQLKEELSKLNATYSVNADDNYLYITMRGYEETLPQACQLLARQILMPKLDAKQLSRIKGSLLGMRQQRKENVPLLNQALSQYVRYQDKSDYITELTDKEIYELQIAELTGDINRAANYEAEIFYCGSLPFDNVYEILSKNLPLVANERPSQSPQDKALAQVTENIIYFLPNSDTEQAQISFFLPMQGYDKKDDVLRDAFYQYFSGGFNGLVLNEIREKRSMAYTAGAYVVTPQVKGNPTYLSGSIGTQNDKANDAIDVFMELINNMPRNAERMDNIKSYMRQEALSTHPDFRYKASYLKRLQQMGYEGDPTAVNLPKIDALTFEDIVKFYEENIKGKPYAIGIMGNPKDIDLKRLEKYGKVVRLNERKLFNTKDALF</sequence>
<comment type="similarity">
    <text evidence="1">Belongs to the peptidase M16 family.</text>
</comment>
<dbReference type="InterPro" id="IPR050626">
    <property type="entry name" value="Peptidase_M16"/>
</dbReference>
<dbReference type="Proteomes" id="UP000279562">
    <property type="component" value="Unassembled WGS sequence"/>
</dbReference>
<dbReference type="PANTHER" id="PTHR43690">
    <property type="entry name" value="NARDILYSIN"/>
    <property type="match status" value="1"/>
</dbReference>
<feature type="chain" id="PRO_5017990996" evidence="6">
    <location>
        <begin position="24"/>
        <end position="967"/>
    </location>
</feature>
<feature type="domain" description="Peptidase M16 N-terminal" evidence="7">
    <location>
        <begin position="134"/>
        <end position="230"/>
    </location>
</feature>
<dbReference type="Pfam" id="PF05193">
    <property type="entry name" value="Peptidase_M16_C"/>
    <property type="match status" value="2"/>
</dbReference>
<evidence type="ECO:0000259" key="8">
    <source>
        <dbReference type="Pfam" id="PF05193"/>
    </source>
</evidence>
<dbReference type="AlphaFoldDB" id="A0A3P2A0M4"/>
<keyword evidence="10" id="KW-1185">Reference proteome</keyword>
<evidence type="ECO:0000259" key="7">
    <source>
        <dbReference type="Pfam" id="PF00675"/>
    </source>
</evidence>
<dbReference type="RefSeq" id="WP_125239735.1">
    <property type="nucleotide sequence ID" value="NZ_JBGZOQ010000310.1"/>
</dbReference>
<evidence type="ECO:0000256" key="5">
    <source>
        <dbReference type="ARBA" id="ARBA00023049"/>
    </source>
</evidence>
<feature type="signal peptide" evidence="6">
    <location>
        <begin position="1"/>
        <end position="23"/>
    </location>
</feature>
<dbReference type="InterPro" id="IPR007863">
    <property type="entry name" value="Peptidase_M16_C"/>
</dbReference>
<dbReference type="GO" id="GO:0046872">
    <property type="term" value="F:metal ion binding"/>
    <property type="evidence" value="ECO:0007669"/>
    <property type="project" value="InterPro"/>
</dbReference>
<dbReference type="GO" id="GO:0008237">
    <property type="term" value="F:metallopeptidase activity"/>
    <property type="evidence" value="ECO:0007669"/>
    <property type="project" value="UniProtKB-KW"/>
</dbReference>
<accession>A0A3P2A0M4</accession>
<evidence type="ECO:0000256" key="2">
    <source>
        <dbReference type="ARBA" id="ARBA00022670"/>
    </source>
</evidence>
<feature type="domain" description="Peptidase M16 C-terminal" evidence="8">
    <location>
        <begin position="242"/>
        <end position="418"/>
    </location>
</feature>
<dbReference type="PANTHER" id="PTHR43690:SF17">
    <property type="entry name" value="PROTEIN YHJJ"/>
    <property type="match status" value="1"/>
</dbReference>
<dbReference type="Pfam" id="PF00675">
    <property type="entry name" value="Peptidase_M16"/>
    <property type="match status" value="2"/>
</dbReference>
<dbReference type="InterPro" id="IPR011765">
    <property type="entry name" value="Pept_M16_N"/>
</dbReference>
<feature type="domain" description="Peptidase M16 C-terminal" evidence="8">
    <location>
        <begin position="710"/>
        <end position="859"/>
    </location>
</feature>
<name>A0A3P2A0M4_9BACE</name>
<evidence type="ECO:0000313" key="10">
    <source>
        <dbReference type="Proteomes" id="UP000279562"/>
    </source>
</evidence>
<keyword evidence="6" id="KW-0732">Signal</keyword>
<comment type="caution">
    <text evidence="9">The sequence shown here is derived from an EMBL/GenBank/DDBJ whole genome shotgun (WGS) entry which is preliminary data.</text>
</comment>
<evidence type="ECO:0000256" key="4">
    <source>
        <dbReference type="ARBA" id="ARBA00022833"/>
    </source>
</evidence>
<dbReference type="SUPFAM" id="SSF63411">
    <property type="entry name" value="LuxS/MPP-like metallohydrolase"/>
    <property type="match status" value="4"/>
</dbReference>
<dbReference type="GO" id="GO:0006508">
    <property type="term" value="P:proteolysis"/>
    <property type="evidence" value="ECO:0007669"/>
    <property type="project" value="UniProtKB-KW"/>
</dbReference>
<evidence type="ECO:0000256" key="1">
    <source>
        <dbReference type="ARBA" id="ARBA00007261"/>
    </source>
</evidence>